<organism evidence="1 2">
    <name type="scientific">Panagrolaimus sp. ES5</name>
    <dbReference type="NCBI Taxonomy" id="591445"/>
    <lineage>
        <taxon>Eukaryota</taxon>
        <taxon>Metazoa</taxon>
        <taxon>Ecdysozoa</taxon>
        <taxon>Nematoda</taxon>
        <taxon>Chromadorea</taxon>
        <taxon>Rhabditida</taxon>
        <taxon>Tylenchina</taxon>
        <taxon>Panagrolaimomorpha</taxon>
        <taxon>Panagrolaimoidea</taxon>
        <taxon>Panagrolaimidae</taxon>
        <taxon>Panagrolaimus</taxon>
    </lineage>
</organism>
<evidence type="ECO:0000313" key="1">
    <source>
        <dbReference type="Proteomes" id="UP000887579"/>
    </source>
</evidence>
<reference evidence="2" key="1">
    <citation type="submission" date="2022-11" db="UniProtKB">
        <authorList>
            <consortium name="WormBaseParasite"/>
        </authorList>
    </citation>
    <scope>IDENTIFICATION</scope>
</reference>
<sequence length="125" mass="13067">MASTGGTKAVILFASVGSGIVIFGCLIGVAVLFNDINNLYDEIMTDMGEFKMYANDAWKEMVYVQGKIPAGEDDATTDKSTFSALIGRVKRQYNQNPSAGVYGGSRGGSSGGYGGGSSQCSKLLL</sequence>
<evidence type="ECO:0000313" key="2">
    <source>
        <dbReference type="WBParaSite" id="ES5_v2.g28587.t1"/>
    </source>
</evidence>
<proteinExistence type="predicted"/>
<dbReference type="Proteomes" id="UP000887579">
    <property type="component" value="Unplaced"/>
</dbReference>
<name>A0AC34GG43_9BILA</name>
<protein>
    <submittedName>
        <fullName evidence="2">Nematode cuticle collagen N-terminal domain-containing protein</fullName>
    </submittedName>
</protein>
<accession>A0AC34GG43</accession>
<dbReference type="WBParaSite" id="ES5_v2.g28587.t1">
    <property type="protein sequence ID" value="ES5_v2.g28587.t1"/>
    <property type="gene ID" value="ES5_v2.g28587"/>
</dbReference>